<dbReference type="Proteomes" id="UP000828390">
    <property type="component" value="Unassembled WGS sequence"/>
</dbReference>
<reference evidence="2" key="2">
    <citation type="submission" date="2020-11" db="EMBL/GenBank/DDBJ databases">
        <authorList>
            <person name="McCartney M.A."/>
            <person name="Auch B."/>
            <person name="Kono T."/>
            <person name="Mallez S."/>
            <person name="Becker A."/>
            <person name="Gohl D.M."/>
            <person name="Silverstein K.A.T."/>
            <person name="Koren S."/>
            <person name="Bechman K.B."/>
            <person name="Herman A."/>
            <person name="Abrahante J.E."/>
            <person name="Garbe J."/>
        </authorList>
    </citation>
    <scope>NUCLEOTIDE SEQUENCE</scope>
    <source>
        <strain evidence="2">Duluth1</strain>
        <tissue evidence="2">Whole animal</tissue>
    </source>
</reference>
<organism evidence="2 3">
    <name type="scientific">Dreissena polymorpha</name>
    <name type="common">Zebra mussel</name>
    <name type="synonym">Mytilus polymorpha</name>
    <dbReference type="NCBI Taxonomy" id="45954"/>
    <lineage>
        <taxon>Eukaryota</taxon>
        <taxon>Metazoa</taxon>
        <taxon>Spiralia</taxon>
        <taxon>Lophotrochozoa</taxon>
        <taxon>Mollusca</taxon>
        <taxon>Bivalvia</taxon>
        <taxon>Autobranchia</taxon>
        <taxon>Heteroconchia</taxon>
        <taxon>Euheterodonta</taxon>
        <taxon>Imparidentia</taxon>
        <taxon>Neoheterodontei</taxon>
        <taxon>Myida</taxon>
        <taxon>Dreissenoidea</taxon>
        <taxon>Dreissenidae</taxon>
        <taxon>Dreissena</taxon>
    </lineage>
</organism>
<dbReference type="AlphaFoldDB" id="A0A9D4KP81"/>
<comment type="caution">
    <text evidence="2">The sequence shown here is derived from an EMBL/GenBank/DDBJ whole genome shotgun (WGS) entry which is preliminary data.</text>
</comment>
<feature type="region of interest" description="Disordered" evidence="1">
    <location>
        <begin position="55"/>
        <end position="74"/>
    </location>
</feature>
<evidence type="ECO:0000313" key="2">
    <source>
        <dbReference type="EMBL" id="KAH3842636.1"/>
    </source>
</evidence>
<evidence type="ECO:0000256" key="1">
    <source>
        <dbReference type="SAM" id="MobiDB-lite"/>
    </source>
</evidence>
<accession>A0A9D4KP81</accession>
<protein>
    <submittedName>
        <fullName evidence="2">Uncharacterized protein</fullName>
    </submittedName>
</protein>
<proteinExistence type="predicted"/>
<keyword evidence="3" id="KW-1185">Reference proteome</keyword>
<sequence length="74" mass="8262">MSEKLKLTREAVAAMKFERVHRMGLTNTTGRGATGNGGEVTHQRIVCTFSFFGDREQDRGSSRNLRGTPLYVTE</sequence>
<name>A0A9D4KP81_DREPO</name>
<dbReference type="EMBL" id="JAIWYP010000004">
    <property type="protein sequence ID" value="KAH3842636.1"/>
    <property type="molecule type" value="Genomic_DNA"/>
</dbReference>
<gene>
    <name evidence="2" type="ORF">DPMN_116138</name>
</gene>
<reference evidence="2" key="1">
    <citation type="journal article" date="2019" name="bioRxiv">
        <title>The Genome of the Zebra Mussel, Dreissena polymorpha: A Resource for Invasive Species Research.</title>
        <authorList>
            <person name="McCartney M.A."/>
            <person name="Auch B."/>
            <person name="Kono T."/>
            <person name="Mallez S."/>
            <person name="Zhang Y."/>
            <person name="Obille A."/>
            <person name="Becker A."/>
            <person name="Abrahante J.E."/>
            <person name="Garbe J."/>
            <person name="Badalamenti J.P."/>
            <person name="Herman A."/>
            <person name="Mangelson H."/>
            <person name="Liachko I."/>
            <person name="Sullivan S."/>
            <person name="Sone E.D."/>
            <person name="Koren S."/>
            <person name="Silverstein K.A.T."/>
            <person name="Beckman K.B."/>
            <person name="Gohl D.M."/>
        </authorList>
    </citation>
    <scope>NUCLEOTIDE SEQUENCE</scope>
    <source>
        <strain evidence="2">Duluth1</strain>
        <tissue evidence="2">Whole animal</tissue>
    </source>
</reference>
<evidence type="ECO:0000313" key="3">
    <source>
        <dbReference type="Proteomes" id="UP000828390"/>
    </source>
</evidence>